<feature type="domain" description="NAD(P)-binding" evidence="1">
    <location>
        <begin position="11"/>
        <end position="200"/>
    </location>
</feature>
<dbReference type="PANTHER" id="PTHR43355:SF2">
    <property type="entry name" value="FLAVIN REDUCTASE (NADPH)"/>
    <property type="match status" value="1"/>
</dbReference>
<dbReference type="SUPFAM" id="SSF51735">
    <property type="entry name" value="NAD(P)-binding Rossmann-fold domains"/>
    <property type="match status" value="1"/>
</dbReference>
<dbReference type="Proteomes" id="UP001629156">
    <property type="component" value="Unassembled WGS sequence"/>
</dbReference>
<evidence type="ECO:0000313" key="3">
    <source>
        <dbReference type="Proteomes" id="UP001629156"/>
    </source>
</evidence>
<reference evidence="2 3" key="1">
    <citation type="submission" date="2024-06" db="EMBL/GenBank/DDBJ databases">
        <authorList>
            <person name="Kaempfer P."/>
            <person name="Viver T."/>
        </authorList>
    </citation>
    <scope>NUCLEOTIDE SEQUENCE [LARGE SCALE GENOMIC DNA]</scope>
    <source>
        <strain evidence="2 3">ST-119</strain>
    </source>
</reference>
<gene>
    <name evidence="2" type="ORF">ABS766_15520</name>
</gene>
<keyword evidence="3" id="KW-1185">Reference proteome</keyword>
<name>A0ABW8YZS5_9FLAO</name>
<dbReference type="InterPro" id="IPR016040">
    <property type="entry name" value="NAD(P)-bd_dom"/>
</dbReference>
<dbReference type="Gene3D" id="3.40.50.720">
    <property type="entry name" value="NAD(P)-binding Rossmann-like Domain"/>
    <property type="match status" value="1"/>
</dbReference>
<evidence type="ECO:0000259" key="1">
    <source>
        <dbReference type="Pfam" id="PF13460"/>
    </source>
</evidence>
<dbReference type="RefSeq" id="WP_408086106.1">
    <property type="nucleotide sequence ID" value="NZ_JBELPZ010000022.1"/>
</dbReference>
<dbReference type="InterPro" id="IPR036291">
    <property type="entry name" value="NAD(P)-bd_dom_sf"/>
</dbReference>
<comment type="caution">
    <text evidence="2">The sequence shown here is derived from an EMBL/GenBank/DDBJ whole genome shotgun (WGS) entry which is preliminary data.</text>
</comment>
<dbReference type="PANTHER" id="PTHR43355">
    <property type="entry name" value="FLAVIN REDUCTASE (NADPH)"/>
    <property type="match status" value="1"/>
</dbReference>
<evidence type="ECO:0000313" key="2">
    <source>
        <dbReference type="EMBL" id="MFL9845829.1"/>
    </source>
</evidence>
<sequence length="213" mass="23209">MKTHKKVAVIGGTGKSGRYLVNTLLHCNYNIKMLVRNPERAISHNAIETVVGTVQDYKAVVQCLQSCDAVISTLGLGIPPSAPDIFTIATSHILKAMAETGSNRYIVTTGLNVDTPFDAKGGASKAATEWMYNNYPVSTKNQQQEYELLTKSNSDWTMVRLPIIQLVDENPDIAVSLEDCPGTAIAAPALARFLIHQMHDSSYSKQAPFIANK</sequence>
<organism evidence="2 3">
    <name type="scientific">Flavobacterium rhizosphaerae</name>
    <dbReference type="NCBI Taxonomy" id="3163298"/>
    <lineage>
        <taxon>Bacteria</taxon>
        <taxon>Pseudomonadati</taxon>
        <taxon>Bacteroidota</taxon>
        <taxon>Flavobacteriia</taxon>
        <taxon>Flavobacteriales</taxon>
        <taxon>Flavobacteriaceae</taxon>
        <taxon>Flavobacterium</taxon>
    </lineage>
</organism>
<accession>A0ABW8YZS5</accession>
<dbReference type="InterPro" id="IPR051606">
    <property type="entry name" value="Polyketide_Oxido-like"/>
</dbReference>
<protein>
    <submittedName>
        <fullName evidence="2">NAD(P)H-binding protein</fullName>
    </submittedName>
</protein>
<dbReference type="Pfam" id="PF13460">
    <property type="entry name" value="NAD_binding_10"/>
    <property type="match status" value="1"/>
</dbReference>
<dbReference type="EMBL" id="JBELPZ010000022">
    <property type="protein sequence ID" value="MFL9845829.1"/>
    <property type="molecule type" value="Genomic_DNA"/>
</dbReference>
<proteinExistence type="predicted"/>